<dbReference type="InterPro" id="IPR046532">
    <property type="entry name" value="DUF6597"/>
</dbReference>
<dbReference type="Pfam" id="PF12833">
    <property type="entry name" value="HTH_18"/>
    <property type="match status" value="1"/>
</dbReference>
<proteinExistence type="predicted"/>
<dbReference type="InterPro" id="IPR018060">
    <property type="entry name" value="HTH_AraC"/>
</dbReference>
<keyword evidence="2" id="KW-0238">DNA-binding</keyword>
<evidence type="ECO:0000313" key="6">
    <source>
        <dbReference type="Proteomes" id="UP000613030"/>
    </source>
</evidence>
<dbReference type="EMBL" id="JAERRB010000005">
    <property type="protein sequence ID" value="MBL0742696.1"/>
    <property type="molecule type" value="Genomic_DNA"/>
</dbReference>
<organism evidence="5 6">
    <name type="scientific">Chryseolinea lacunae</name>
    <dbReference type="NCBI Taxonomy" id="2801331"/>
    <lineage>
        <taxon>Bacteria</taxon>
        <taxon>Pseudomonadati</taxon>
        <taxon>Bacteroidota</taxon>
        <taxon>Cytophagia</taxon>
        <taxon>Cytophagales</taxon>
        <taxon>Fulvivirgaceae</taxon>
        <taxon>Chryseolinea</taxon>
    </lineage>
</organism>
<dbReference type="Pfam" id="PF20240">
    <property type="entry name" value="DUF6597"/>
    <property type="match status" value="1"/>
</dbReference>
<sequence>MISIQTHAPLALSPLIKSFWRLQVSERLGQPYVEDILPDGHPEIILHANTSPVRRKSGSKTWQADPAAYFTGQYTKSYTQALRPGTVLYGVRFHPHTQALFYNLPDLSTDTLLPLADIDSTDTLASCVHEDAGKTFSRLEKMFTKKAARVKNKTDAFQYVDAAIRNIMMHNGNVKIQQLEKITGVSSRHLEKSFQKFVGLRPKQFCNVIRYSHFISFREKNPHMTLTTCALETGFYDQSQLIHLSQPLSGQSPKAYFNTPNHINTFFLKP</sequence>
<evidence type="ECO:0000313" key="5">
    <source>
        <dbReference type="EMBL" id="MBL0742696.1"/>
    </source>
</evidence>
<comment type="caution">
    <text evidence="5">The sequence shown here is derived from an EMBL/GenBank/DDBJ whole genome shotgun (WGS) entry which is preliminary data.</text>
</comment>
<dbReference type="Gene3D" id="1.10.10.60">
    <property type="entry name" value="Homeodomain-like"/>
    <property type="match status" value="1"/>
</dbReference>
<reference evidence="5 6" key="1">
    <citation type="submission" date="2021-01" db="EMBL/GenBank/DDBJ databases">
        <title>Chryseolinea sp. Jin1 Genome sequencing and assembly.</title>
        <authorList>
            <person name="Kim I."/>
        </authorList>
    </citation>
    <scope>NUCLEOTIDE SEQUENCE [LARGE SCALE GENOMIC DNA]</scope>
    <source>
        <strain evidence="5 6">Jin1</strain>
    </source>
</reference>
<protein>
    <submittedName>
        <fullName evidence="5">AraC family transcriptional regulator</fullName>
    </submittedName>
</protein>
<evidence type="ECO:0000256" key="1">
    <source>
        <dbReference type="ARBA" id="ARBA00023015"/>
    </source>
</evidence>
<dbReference type="InterPro" id="IPR050204">
    <property type="entry name" value="AraC_XylS_family_regulators"/>
</dbReference>
<keyword evidence="6" id="KW-1185">Reference proteome</keyword>
<keyword evidence="1" id="KW-0805">Transcription regulation</keyword>
<dbReference type="Proteomes" id="UP000613030">
    <property type="component" value="Unassembled WGS sequence"/>
</dbReference>
<dbReference type="RefSeq" id="WP_202011205.1">
    <property type="nucleotide sequence ID" value="NZ_JAERRB010000005.1"/>
</dbReference>
<gene>
    <name evidence="5" type="ORF">JI741_15830</name>
</gene>
<evidence type="ECO:0000256" key="3">
    <source>
        <dbReference type="ARBA" id="ARBA00023163"/>
    </source>
</evidence>
<dbReference type="PANTHER" id="PTHR46796">
    <property type="entry name" value="HTH-TYPE TRANSCRIPTIONAL ACTIVATOR RHAS-RELATED"/>
    <property type="match status" value="1"/>
</dbReference>
<feature type="domain" description="HTH araC/xylS-type" evidence="4">
    <location>
        <begin position="154"/>
        <end position="259"/>
    </location>
</feature>
<name>A0ABS1KTB1_9BACT</name>
<dbReference type="SMART" id="SM00342">
    <property type="entry name" value="HTH_ARAC"/>
    <property type="match status" value="1"/>
</dbReference>
<dbReference type="PROSITE" id="PS01124">
    <property type="entry name" value="HTH_ARAC_FAMILY_2"/>
    <property type="match status" value="1"/>
</dbReference>
<evidence type="ECO:0000259" key="4">
    <source>
        <dbReference type="PROSITE" id="PS01124"/>
    </source>
</evidence>
<evidence type="ECO:0000256" key="2">
    <source>
        <dbReference type="ARBA" id="ARBA00023125"/>
    </source>
</evidence>
<keyword evidence="3" id="KW-0804">Transcription</keyword>
<dbReference type="PANTHER" id="PTHR46796:SF13">
    <property type="entry name" value="HTH-TYPE TRANSCRIPTIONAL ACTIVATOR RHAS"/>
    <property type="match status" value="1"/>
</dbReference>
<accession>A0ABS1KTB1</accession>